<evidence type="ECO:0008006" key="4">
    <source>
        <dbReference type="Google" id="ProtNLM"/>
    </source>
</evidence>
<dbReference type="GO" id="GO:0004674">
    <property type="term" value="F:protein serine/threonine kinase activity"/>
    <property type="evidence" value="ECO:0007669"/>
    <property type="project" value="InterPro"/>
</dbReference>
<feature type="transmembrane region" description="Helical" evidence="1">
    <location>
        <begin position="424"/>
        <end position="445"/>
    </location>
</feature>
<gene>
    <name evidence="2" type="ORF">Cgig2_012723</name>
</gene>
<proteinExistence type="predicted"/>
<dbReference type="OrthoDB" id="381190at2759"/>
<comment type="caution">
    <text evidence="2">The sequence shown here is derived from an EMBL/GenBank/DDBJ whole genome shotgun (WGS) entry which is preliminary data.</text>
</comment>
<name>A0A9Q1KBN8_9CARY</name>
<organism evidence="2 3">
    <name type="scientific">Carnegiea gigantea</name>
    <dbReference type="NCBI Taxonomy" id="171969"/>
    <lineage>
        <taxon>Eukaryota</taxon>
        <taxon>Viridiplantae</taxon>
        <taxon>Streptophyta</taxon>
        <taxon>Embryophyta</taxon>
        <taxon>Tracheophyta</taxon>
        <taxon>Spermatophyta</taxon>
        <taxon>Magnoliopsida</taxon>
        <taxon>eudicotyledons</taxon>
        <taxon>Gunneridae</taxon>
        <taxon>Pentapetalae</taxon>
        <taxon>Caryophyllales</taxon>
        <taxon>Cactineae</taxon>
        <taxon>Cactaceae</taxon>
        <taxon>Cactoideae</taxon>
        <taxon>Echinocereeae</taxon>
        <taxon>Carnegiea</taxon>
    </lineage>
</organism>
<dbReference type="InterPro" id="IPR038980">
    <property type="entry name" value="ATM_plant"/>
</dbReference>
<evidence type="ECO:0000256" key="1">
    <source>
        <dbReference type="SAM" id="Phobius"/>
    </source>
</evidence>
<sequence>MTTVTSRDVQEIVSKLSSDKAKAREEGIKLLNTWLEGERSINFCKFLSQKTAMIKPDQIPGSETWPFLISLLIDCTCKEISASKKRVPKLMYAKALRIVIQRAEDAKGNALPLVTVAKPLLNHIWDVLKDVPTFHSEYGIILRHRYTSPIRYGCSLISYRSSEGLVLLYMEKVGANLGEKQSSHSNLKEEGFRCILTLHSLLENPPGDFPENIREDVAKGFVGFFASMREEGKISRKLIECLNTYLLEDGPNLGYQSLEIHDSLQQFVSHFWLTTHDRALKDALILYAKLQLNLCRGNEVGGPLIEQLLVVVSSDLDQCSVPSITSSRSDTAKDERFGTGSHHDLLELAALVFYRVAPLQLALMQIFLYACASMNKLTLAEKRARKENAATYLREGLARGKSSWHATFCYLCHNYGTRLAKDLFIYWFDGICSCFGRYLFVYLSVYR</sequence>
<keyword evidence="1" id="KW-0472">Membrane</keyword>
<dbReference type="PANTHER" id="PTHR37079">
    <property type="entry name" value="SERINE/THREONINE-PROTEIN KINASE ATM"/>
    <property type="match status" value="1"/>
</dbReference>
<evidence type="ECO:0000313" key="3">
    <source>
        <dbReference type="Proteomes" id="UP001153076"/>
    </source>
</evidence>
<accession>A0A9Q1KBN8</accession>
<reference evidence="2" key="1">
    <citation type="submission" date="2022-04" db="EMBL/GenBank/DDBJ databases">
        <title>Carnegiea gigantea Genome sequencing and assembly v2.</title>
        <authorList>
            <person name="Copetti D."/>
            <person name="Sanderson M.J."/>
            <person name="Burquez A."/>
            <person name="Wojciechowski M.F."/>
        </authorList>
    </citation>
    <scope>NUCLEOTIDE SEQUENCE</scope>
    <source>
        <strain evidence="2">SGP5-SGP5p</strain>
        <tissue evidence="2">Aerial part</tissue>
    </source>
</reference>
<dbReference type="GO" id="GO:0006974">
    <property type="term" value="P:DNA damage response"/>
    <property type="evidence" value="ECO:0007669"/>
    <property type="project" value="InterPro"/>
</dbReference>
<keyword evidence="1" id="KW-0812">Transmembrane</keyword>
<dbReference type="PANTHER" id="PTHR37079:SF4">
    <property type="entry name" value="SERINE_THREONINE-PROTEIN KINASE ATM"/>
    <property type="match status" value="1"/>
</dbReference>
<keyword evidence="1" id="KW-1133">Transmembrane helix</keyword>
<evidence type="ECO:0000313" key="2">
    <source>
        <dbReference type="EMBL" id="KAJ8440287.1"/>
    </source>
</evidence>
<dbReference type="Proteomes" id="UP001153076">
    <property type="component" value="Unassembled WGS sequence"/>
</dbReference>
<dbReference type="AlphaFoldDB" id="A0A9Q1KBN8"/>
<protein>
    <recommendedName>
        <fullName evidence="4">Serine/threonine-protein kinase ATM</fullName>
    </recommendedName>
</protein>
<keyword evidence="3" id="KW-1185">Reference proteome</keyword>
<dbReference type="EMBL" id="JAKOGI010000193">
    <property type="protein sequence ID" value="KAJ8440287.1"/>
    <property type="molecule type" value="Genomic_DNA"/>
</dbReference>